<keyword evidence="3 5" id="KW-0133">Cell shape</keyword>
<reference evidence="9" key="1">
    <citation type="journal article" date="2020" name="mSystems">
        <title>Genome- and Community-Level Interaction Insights into Carbon Utilization and Element Cycling Functions of Hydrothermarchaeota in Hydrothermal Sediment.</title>
        <authorList>
            <person name="Zhou Z."/>
            <person name="Liu Y."/>
            <person name="Xu W."/>
            <person name="Pan J."/>
            <person name="Luo Z.H."/>
            <person name="Li M."/>
        </authorList>
    </citation>
    <scope>NUCLEOTIDE SEQUENCE [LARGE SCALE GENOMIC DNA]</scope>
    <source>
        <strain evidence="9">SpSt-456</strain>
    </source>
</reference>
<comment type="similarity">
    <text evidence="1 5">Belongs to the MreC family.</text>
</comment>
<feature type="coiled-coil region" evidence="6">
    <location>
        <begin position="70"/>
        <end position="97"/>
    </location>
</feature>
<evidence type="ECO:0000256" key="7">
    <source>
        <dbReference type="SAM" id="Phobius"/>
    </source>
</evidence>
<dbReference type="Gene3D" id="2.40.10.340">
    <property type="entry name" value="Rod shape-determining protein MreC, domain 1"/>
    <property type="match status" value="1"/>
</dbReference>
<accession>A0A832A3I3</accession>
<dbReference type="InterPro" id="IPR007221">
    <property type="entry name" value="MreC"/>
</dbReference>
<name>A0A832A3I3_9BACT</name>
<comment type="caution">
    <text evidence="9">The sequence shown here is derived from an EMBL/GenBank/DDBJ whole genome shotgun (WGS) entry which is preliminary data.</text>
</comment>
<dbReference type="GO" id="GO:0008360">
    <property type="term" value="P:regulation of cell shape"/>
    <property type="evidence" value="ECO:0007669"/>
    <property type="project" value="UniProtKB-KW"/>
</dbReference>
<feature type="transmembrane region" description="Helical" evidence="7">
    <location>
        <begin position="7"/>
        <end position="25"/>
    </location>
</feature>
<evidence type="ECO:0000256" key="4">
    <source>
        <dbReference type="ARBA" id="ARBA00032089"/>
    </source>
</evidence>
<proteinExistence type="inferred from homology"/>
<keyword evidence="7" id="KW-0812">Transmembrane</keyword>
<evidence type="ECO:0000256" key="5">
    <source>
        <dbReference type="PIRNR" id="PIRNR038471"/>
    </source>
</evidence>
<evidence type="ECO:0000313" key="9">
    <source>
        <dbReference type="EMBL" id="HFK97017.1"/>
    </source>
</evidence>
<protein>
    <recommendedName>
        <fullName evidence="2 5">Cell shape-determining protein MreC</fullName>
    </recommendedName>
    <alternativeName>
        <fullName evidence="4 5">Cell shape protein MreC</fullName>
    </alternativeName>
</protein>
<evidence type="ECO:0000259" key="8">
    <source>
        <dbReference type="Pfam" id="PF04085"/>
    </source>
</evidence>
<dbReference type="NCBIfam" id="TIGR00219">
    <property type="entry name" value="mreC"/>
    <property type="match status" value="1"/>
</dbReference>
<keyword evidence="7" id="KW-1133">Transmembrane helix</keyword>
<organism evidence="9">
    <name type="scientific">Desulfacinum infernum</name>
    <dbReference type="NCBI Taxonomy" id="35837"/>
    <lineage>
        <taxon>Bacteria</taxon>
        <taxon>Pseudomonadati</taxon>
        <taxon>Thermodesulfobacteriota</taxon>
        <taxon>Syntrophobacteria</taxon>
        <taxon>Syntrophobacterales</taxon>
        <taxon>Syntrophobacteraceae</taxon>
        <taxon>Desulfacinum</taxon>
    </lineage>
</organism>
<comment type="function">
    <text evidence="5">Involved in formation and maintenance of cell shape.</text>
</comment>
<dbReference type="PANTHER" id="PTHR34138:SF1">
    <property type="entry name" value="CELL SHAPE-DETERMINING PROTEIN MREC"/>
    <property type="match status" value="1"/>
</dbReference>
<evidence type="ECO:0000256" key="2">
    <source>
        <dbReference type="ARBA" id="ARBA00013855"/>
    </source>
</evidence>
<dbReference type="PANTHER" id="PTHR34138">
    <property type="entry name" value="CELL SHAPE-DETERMINING PROTEIN MREC"/>
    <property type="match status" value="1"/>
</dbReference>
<gene>
    <name evidence="9" type="primary">mreC</name>
    <name evidence="9" type="ORF">ENS06_06785</name>
</gene>
<keyword evidence="7" id="KW-0472">Membrane</keyword>
<evidence type="ECO:0000256" key="6">
    <source>
        <dbReference type="SAM" id="Coils"/>
    </source>
</evidence>
<evidence type="ECO:0000256" key="1">
    <source>
        <dbReference type="ARBA" id="ARBA00009369"/>
    </source>
</evidence>
<dbReference type="InterPro" id="IPR042175">
    <property type="entry name" value="Cell/Rod_MreC_2"/>
</dbReference>
<feature type="domain" description="Rod shape-determining protein MreC beta-barrel core" evidence="8">
    <location>
        <begin position="123"/>
        <end position="269"/>
    </location>
</feature>
<dbReference type="AlphaFoldDB" id="A0A832A3I3"/>
<dbReference type="InterPro" id="IPR055342">
    <property type="entry name" value="MreC_beta-barrel_core"/>
</dbReference>
<dbReference type="Gene3D" id="2.40.10.350">
    <property type="entry name" value="Rod shape-determining protein MreC, domain 2"/>
    <property type="match status" value="1"/>
</dbReference>
<evidence type="ECO:0000256" key="3">
    <source>
        <dbReference type="ARBA" id="ARBA00022960"/>
    </source>
</evidence>
<keyword evidence="6" id="KW-0175">Coiled coil</keyword>
<dbReference type="Pfam" id="PF04085">
    <property type="entry name" value="MreC"/>
    <property type="match status" value="1"/>
</dbReference>
<dbReference type="PIRSF" id="PIRSF038471">
    <property type="entry name" value="MreC"/>
    <property type="match status" value="1"/>
</dbReference>
<dbReference type="GO" id="GO:0005886">
    <property type="term" value="C:plasma membrane"/>
    <property type="evidence" value="ECO:0007669"/>
    <property type="project" value="TreeGrafter"/>
</dbReference>
<dbReference type="InterPro" id="IPR042177">
    <property type="entry name" value="Cell/Rod_1"/>
</dbReference>
<dbReference type="EMBL" id="DSTK01000020">
    <property type="protein sequence ID" value="HFK97017.1"/>
    <property type="molecule type" value="Genomic_DNA"/>
</dbReference>
<sequence length="285" mass="32157">MPDWLRRVRLVAVVVIMGGAMLYVLSLNFRPPAQMDMLQRTVVETLGPLLHVFRKAAQSMEKWVLGYASLRHVQEENELLKKQRAFLESELVRYQEAFLENQRLRRLLDFRDSLQVETVAAEVVVQNAAGWSRTIIVNKGFRDGVQTDMPVFGDEGVVGYVLDVSERYARVLLLTDRDSAVDALVQRNRVRGILGGLDTDTCELRYVRSNQDVRPGDLVVTSGKDGIFPEGLRLGVVKQVTKDPSALFQQIVVVPTVQLSVLQEVLILKSLPNFPVQWLEGTAKE</sequence>